<sequence>MKLALSIIVVVFTLITIYFFVLGYLSKKGSPIGLVDSRLAQCEQKPNCVCSEYPDDHAHFVLPLTLPLSSDGSLPPSSAANLDVAAAALKHSPEDIIRIAKEAILAMGGKVQPVDDSQRGASFYLAATFQSTLFGFVDDVELRVDSQDYRLHFRSASRVGHSDFGANLKRIEKLKNTISARLAEDLLVDS</sequence>
<proteinExistence type="predicted"/>
<dbReference type="PANTHER" id="PTHR34801:SF6">
    <property type="entry name" value="SLL1620 PROTEIN"/>
    <property type="match status" value="1"/>
</dbReference>
<protein>
    <submittedName>
        <fullName evidence="2">Uncharacterized conserved protein, DUF1499 family</fullName>
    </submittedName>
</protein>
<dbReference type="RefSeq" id="WP_090728613.1">
    <property type="nucleotide sequence ID" value="NZ_FOOU01000009.1"/>
</dbReference>
<dbReference type="InterPro" id="IPR010865">
    <property type="entry name" value="DUF1499"/>
</dbReference>
<dbReference type="EMBL" id="FOOU01000009">
    <property type="protein sequence ID" value="SFG59466.1"/>
    <property type="molecule type" value="Genomic_DNA"/>
</dbReference>
<name>A0A1I2TA44_9GAMM</name>
<dbReference type="PANTHER" id="PTHR34801">
    <property type="entry name" value="EXPRESSED PROTEIN"/>
    <property type="match status" value="1"/>
</dbReference>
<evidence type="ECO:0000256" key="1">
    <source>
        <dbReference type="SAM" id="Phobius"/>
    </source>
</evidence>
<keyword evidence="1" id="KW-0812">Transmembrane</keyword>
<organism evidence="2 3">
    <name type="scientific">Neptunomonas qingdaonensis</name>
    <dbReference type="NCBI Taxonomy" id="1045558"/>
    <lineage>
        <taxon>Bacteria</taxon>
        <taxon>Pseudomonadati</taxon>
        <taxon>Pseudomonadota</taxon>
        <taxon>Gammaproteobacteria</taxon>
        <taxon>Oceanospirillales</taxon>
        <taxon>Oceanospirillaceae</taxon>
        <taxon>Neptunomonas</taxon>
    </lineage>
</organism>
<dbReference type="AlphaFoldDB" id="A0A1I2TA44"/>
<gene>
    <name evidence="2" type="ORF">SAMN05216175_10968</name>
</gene>
<keyword evidence="3" id="KW-1185">Reference proteome</keyword>
<dbReference type="STRING" id="1045558.SAMN05216175_10968"/>
<accession>A0A1I2TA44</accession>
<evidence type="ECO:0000313" key="3">
    <source>
        <dbReference type="Proteomes" id="UP000198623"/>
    </source>
</evidence>
<reference evidence="3" key="1">
    <citation type="submission" date="2016-10" db="EMBL/GenBank/DDBJ databases">
        <authorList>
            <person name="Varghese N."/>
            <person name="Submissions S."/>
        </authorList>
    </citation>
    <scope>NUCLEOTIDE SEQUENCE [LARGE SCALE GENOMIC DNA]</scope>
    <source>
        <strain evidence="3">CGMCC 1.10971</strain>
    </source>
</reference>
<dbReference type="OrthoDB" id="9793534at2"/>
<evidence type="ECO:0000313" key="2">
    <source>
        <dbReference type="EMBL" id="SFG59466.1"/>
    </source>
</evidence>
<keyword evidence="1" id="KW-1133">Transmembrane helix</keyword>
<keyword evidence="1" id="KW-0472">Membrane</keyword>
<dbReference type="Pfam" id="PF07386">
    <property type="entry name" value="DUF1499"/>
    <property type="match status" value="1"/>
</dbReference>
<dbReference type="Proteomes" id="UP000198623">
    <property type="component" value="Unassembled WGS sequence"/>
</dbReference>
<feature type="transmembrane region" description="Helical" evidence="1">
    <location>
        <begin position="6"/>
        <end position="25"/>
    </location>
</feature>